<dbReference type="AlphaFoldDB" id="A0AB39QPS7"/>
<evidence type="ECO:0000313" key="1">
    <source>
        <dbReference type="EMBL" id="XDQ44634.1"/>
    </source>
</evidence>
<reference evidence="1" key="1">
    <citation type="submission" date="2024-07" db="EMBL/GenBank/DDBJ databases">
        <authorList>
            <person name="Yu S.T."/>
        </authorList>
    </citation>
    <scope>NUCLEOTIDE SEQUENCE</scope>
    <source>
        <strain evidence="1">R39</strain>
    </source>
</reference>
<proteinExistence type="predicted"/>
<protein>
    <submittedName>
        <fullName evidence="1">Uncharacterized protein</fullName>
    </submittedName>
</protein>
<name>A0AB39QPS7_9ACTN</name>
<gene>
    <name evidence="1" type="ORF">AB5J52_21510</name>
</gene>
<dbReference type="RefSeq" id="WP_369223505.1">
    <property type="nucleotide sequence ID" value="NZ_CP163441.1"/>
</dbReference>
<dbReference type="Gene3D" id="3.50.50.60">
    <property type="entry name" value="FAD/NAD(P)-binding domain"/>
    <property type="match status" value="1"/>
</dbReference>
<dbReference type="EMBL" id="CP163441">
    <property type="protein sequence ID" value="XDQ44634.1"/>
    <property type="molecule type" value="Genomic_DNA"/>
</dbReference>
<accession>A0AB39QPS7</accession>
<organism evidence="1">
    <name type="scientific">Streptomyces sp. R39</name>
    <dbReference type="NCBI Taxonomy" id="3238631"/>
    <lineage>
        <taxon>Bacteria</taxon>
        <taxon>Bacillati</taxon>
        <taxon>Actinomycetota</taxon>
        <taxon>Actinomycetes</taxon>
        <taxon>Kitasatosporales</taxon>
        <taxon>Streptomycetaceae</taxon>
        <taxon>Streptomyces</taxon>
    </lineage>
</organism>
<sequence>MTTPPHDIVVVGASLAELRAAQALRAGGRQGPLTLIGAVTANRAARITAYRTRLAEHLATHTSP</sequence>
<dbReference type="InterPro" id="IPR036188">
    <property type="entry name" value="FAD/NAD-bd_sf"/>
</dbReference>